<keyword evidence="2" id="KW-0472">Membrane</keyword>
<accession>A0A2S7XCM2</accession>
<dbReference type="GO" id="GO:0005886">
    <property type="term" value="C:plasma membrane"/>
    <property type="evidence" value="ECO:0007669"/>
    <property type="project" value="TreeGrafter"/>
</dbReference>
<keyword evidence="2" id="KW-0812">Transmembrane</keyword>
<dbReference type="GO" id="GO:0052621">
    <property type="term" value="F:diguanylate cyclase activity"/>
    <property type="evidence" value="ECO:0007669"/>
    <property type="project" value="UniProtKB-EC"/>
</dbReference>
<dbReference type="Proteomes" id="UP000239263">
    <property type="component" value="Unassembled WGS sequence"/>
</dbReference>
<reference evidence="4 5" key="1">
    <citation type="submission" date="2016-12" db="EMBL/GenBank/DDBJ databases">
        <title>Diversity of luminous bacteria.</title>
        <authorList>
            <person name="Yoshizawa S."/>
            <person name="Kogure K."/>
        </authorList>
    </citation>
    <scope>NUCLEOTIDE SEQUENCE [LARGE SCALE GENOMIC DNA]</scope>
    <source>
        <strain evidence="4 5">ATCC 33715</strain>
    </source>
</reference>
<dbReference type="SMART" id="SM00267">
    <property type="entry name" value="GGDEF"/>
    <property type="match status" value="1"/>
</dbReference>
<evidence type="ECO:0000313" key="4">
    <source>
        <dbReference type="EMBL" id="PQJ89100.1"/>
    </source>
</evidence>
<name>A0A2S7XCM2_9GAMM</name>
<sequence>MPQSRFHHFQFLPSILVLLLVGIAAISLTFSIQSFQSVEKTIRTSSFQAFNNSIEASYDIVDTALNESIKRYLRGIVVSSAKFITQIQKSTSLTSVQKTALIQDYINSNKIGDTGYSYILNSKGKLEYHPIFQGRNVSEYRHIQEQIDNDDHFVEYLWMNPNEEKPRKKLAYSIYVEELDFIVSASAYKDELLHFINKTILKDKLNKYQYGDTGYVYVINLTGELILHPSYEGENIRSLIGESADGLLHKIQQSANRYSLQMNLVNGMSETTAHAANVEDYSYQITLDGSTYQKDVLYIYYPYLDWAIVSGISRDELNRPTNTLLYSLSGLLFSLVSIIGILLILLNQRHKKLTHVLNRDYLTGLLNRHAFHNMVTPLISEQDHPTVFSSYSIILLDIDFFKHINDTYGQIVGDKIITIVGKAISQYPNVLAARYDGEAFILFISESSPKRVIEFTEKVRQQINKYNTLNEAITLSAGITTISKPNILLDDVIEQADKALRHSKDTGRDKITHYQDL</sequence>
<dbReference type="CDD" id="cd01949">
    <property type="entry name" value="GGDEF"/>
    <property type="match status" value="1"/>
</dbReference>
<organism evidence="4 5">
    <name type="scientific">Aliivibrio sifiae</name>
    <dbReference type="NCBI Taxonomy" id="566293"/>
    <lineage>
        <taxon>Bacteria</taxon>
        <taxon>Pseudomonadati</taxon>
        <taxon>Pseudomonadota</taxon>
        <taxon>Gammaproteobacteria</taxon>
        <taxon>Vibrionales</taxon>
        <taxon>Vibrionaceae</taxon>
        <taxon>Aliivibrio</taxon>
    </lineage>
</organism>
<dbReference type="InterPro" id="IPR043128">
    <property type="entry name" value="Rev_trsase/Diguanyl_cyclase"/>
</dbReference>
<dbReference type="NCBIfam" id="TIGR00254">
    <property type="entry name" value="GGDEF"/>
    <property type="match status" value="1"/>
</dbReference>
<evidence type="ECO:0000256" key="1">
    <source>
        <dbReference type="ARBA" id="ARBA00012528"/>
    </source>
</evidence>
<dbReference type="Gene3D" id="3.30.450.20">
    <property type="entry name" value="PAS domain"/>
    <property type="match status" value="2"/>
</dbReference>
<dbReference type="Pfam" id="PF00990">
    <property type="entry name" value="GGDEF"/>
    <property type="match status" value="1"/>
</dbReference>
<feature type="transmembrane region" description="Helical" evidence="2">
    <location>
        <begin position="324"/>
        <end position="346"/>
    </location>
</feature>
<dbReference type="GO" id="GO:0043709">
    <property type="term" value="P:cell adhesion involved in single-species biofilm formation"/>
    <property type="evidence" value="ECO:0007669"/>
    <property type="project" value="TreeGrafter"/>
</dbReference>
<dbReference type="InterPro" id="IPR004010">
    <property type="entry name" value="Double_Cache_2"/>
</dbReference>
<dbReference type="AlphaFoldDB" id="A0A2S7XCM2"/>
<dbReference type="Pfam" id="PF08269">
    <property type="entry name" value="dCache_2"/>
    <property type="match status" value="1"/>
</dbReference>
<dbReference type="EC" id="2.7.7.65" evidence="1"/>
<feature type="domain" description="GGDEF" evidence="3">
    <location>
        <begin position="389"/>
        <end position="516"/>
    </location>
</feature>
<evidence type="ECO:0000259" key="3">
    <source>
        <dbReference type="PROSITE" id="PS50887"/>
    </source>
</evidence>
<protein>
    <recommendedName>
        <fullName evidence="1">diguanylate cyclase</fullName>
        <ecNumber evidence="1">2.7.7.65</ecNumber>
    </recommendedName>
</protein>
<dbReference type="GO" id="GO:1902201">
    <property type="term" value="P:negative regulation of bacterial-type flagellum-dependent cell motility"/>
    <property type="evidence" value="ECO:0007669"/>
    <property type="project" value="TreeGrafter"/>
</dbReference>
<dbReference type="InterPro" id="IPR000160">
    <property type="entry name" value="GGDEF_dom"/>
</dbReference>
<evidence type="ECO:0000256" key="2">
    <source>
        <dbReference type="SAM" id="Phobius"/>
    </source>
</evidence>
<keyword evidence="2" id="KW-1133">Transmembrane helix</keyword>
<dbReference type="InterPro" id="IPR050469">
    <property type="entry name" value="Diguanylate_Cyclase"/>
</dbReference>
<dbReference type="EMBL" id="MSCO01000001">
    <property type="protein sequence ID" value="PQJ89100.1"/>
    <property type="molecule type" value="Genomic_DNA"/>
</dbReference>
<dbReference type="PROSITE" id="PS50887">
    <property type="entry name" value="GGDEF"/>
    <property type="match status" value="1"/>
</dbReference>
<dbReference type="PANTHER" id="PTHR45138:SF24">
    <property type="entry name" value="DIGUANYLATE CYCLASE DGCC-RELATED"/>
    <property type="match status" value="1"/>
</dbReference>
<dbReference type="PANTHER" id="PTHR45138">
    <property type="entry name" value="REGULATORY COMPONENTS OF SENSORY TRANSDUCTION SYSTEM"/>
    <property type="match status" value="1"/>
</dbReference>
<dbReference type="OrthoDB" id="5496380at2"/>
<proteinExistence type="predicted"/>
<dbReference type="InterPro" id="IPR029787">
    <property type="entry name" value="Nucleotide_cyclase"/>
</dbReference>
<gene>
    <name evidence="4" type="ORF">BTO22_05665</name>
</gene>
<evidence type="ECO:0000313" key="5">
    <source>
        <dbReference type="Proteomes" id="UP000239263"/>
    </source>
</evidence>
<dbReference type="Gene3D" id="3.30.70.270">
    <property type="match status" value="1"/>
</dbReference>
<dbReference type="RefSeq" id="WP_105054643.1">
    <property type="nucleotide sequence ID" value="NZ_CAWNRT010000001.1"/>
</dbReference>
<dbReference type="SUPFAM" id="SSF55073">
    <property type="entry name" value="Nucleotide cyclase"/>
    <property type="match status" value="1"/>
</dbReference>
<comment type="caution">
    <text evidence="4">The sequence shown here is derived from an EMBL/GenBank/DDBJ whole genome shotgun (WGS) entry which is preliminary data.</text>
</comment>